<dbReference type="OrthoDB" id="209461at2"/>
<evidence type="ECO:0000256" key="1">
    <source>
        <dbReference type="SAM" id="Phobius"/>
    </source>
</evidence>
<dbReference type="RefSeq" id="WP_145185992.1">
    <property type="nucleotide sequence ID" value="NZ_CP036266.1"/>
</dbReference>
<sequence length="714" mass="78817">MTEPDLSTTDRRLRRLFLLIVTASFVLTPIAAPDVWWQLSRGQTVLAELAVPGPILAAGNPTAEADWLGGFPFFMSWLIAGFSGLMLLKFYGTFLLLYLLMRRFEPQLQWAAFALALVTLLAANTAWQPTPRLWDCWFLFLTWIATVRWSQSPTKQNAVLVLISLVVWANLAPLCLLGIAVVAIVPWLTGIQTEPTVTRKQAGLLVASSVLALMLTPRGWFTLSDSLTQLLPGLFYARDLLATTVWQPTFAQGLTVETAGLGILTLVTVCYLIFYSTGWLESFAFLIFAVPAWLNADAVPPCAIGIALLLGRSLVAHPYPIQLLKTKDLLSPALGRLLLGLGLLLLSGKAAAGTLPGQSQRLGWGLAPELDITLLNQAIGPLEYEGTAHCMDITSAGMLCWIKADHKVRPYLTHRQALKQGRLFEELSLNAELSDGWMLQKPRMSGGWGGWWVRLKDRNCQLLLVPNGQVRTIRALFDSRWQPMSVDAAVIPYGWSGEQLSTPQIIKLLPVKEFLNRQQWTYSLPDPSGTPDCSDWWGMLTGSPNLEPALLQARTFRAMQLYTAALRVLHPLLQHYDSPEVKREFELCQKELAYQEQLDTGAPSQLRLQAYQQTSPTDAFPLAQAGPGFQGDHSPPAAVSETLARAINEYIHGDCSEAIAALTADDSESLYAKAQIQLESGDPANAASTFRQLIEQHPQDRLVVPSQNMLDALQ</sequence>
<feature type="transmembrane region" description="Helical" evidence="1">
    <location>
        <begin position="77"/>
        <end position="101"/>
    </location>
</feature>
<feature type="transmembrane region" description="Helical" evidence="1">
    <location>
        <begin position="202"/>
        <end position="221"/>
    </location>
</feature>
<accession>A0A517PQ89</accession>
<feature type="transmembrane region" description="Helical" evidence="1">
    <location>
        <begin position="258"/>
        <end position="276"/>
    </location>
</feature>
<evidence type="ECO:0000313" key="2">
    <source>
        <dbReference type="EMBL" id="QDT21528.1"/>
    </source>
</evidence>
<keyword evidence="1" id="KW-1133">Transmembrane helix</keyword>
<proteinExistence type="predicted"/>
<dbReference type="AlphaFoldDB" id="A0A517PQ89"/>
<keyword evidence="1" id="KW-0472">Membrane</keyword>
<protein>
    <recommendedName>
        <fullName evidence="4">Tetratricopeptide repeat protein</fullName>
    </recommendedName>
</protein>
<gene>
    <name evidence="2" type="ORF">HG66A1_33300</name>
</gene>
<evidence type="ECO:0000313" key="3">
    <source>
        <dbReference type="Proteomes" id="UP000320421"/>
    </source>
</evidence>
<organism evidence="2 3">
    <name type="scientific">Gimesia chilikensis</name>
    <dbReference type="NCBI Taxonomy" id="2605989"/>
    <lineage>
        <taxon>Bacteria</taxon>
        <taxon>Pseudomonadati</taxon>
        <taxon>Planctomycetota</taxon>
        <taxon>Planctomycetia</taxon>
        <taxon>Planctomycetales</taxon>
        <taxon>Planctomycetaceae</taxon>
        <taxon>Gimesia</taxon>
    </lineage>
</organism>
<keyword evidence="3" id="KW-1185">Reference proteome</keyword>
<feature type="transmembrane region" description="Helical" evidence="1">
    <location>
        <begin position="158"/>
        <end position="190"/>
    </location>
</feature>
<feature type="transmembrane region" description="Helical" evidence="1">
    <location>
        <begin position="283"/>
        <end position="309"/>
    </location>
</feature>
<keyword evidence="1" id="KW-0812">Transmembrane</keyword>
<dbReference type="EMBL" id="CP036266">
    <property type="protein sequence ID" value="QDT21528.1"/>
    <property type="molecule type" value="Genomic_DNA"/>
</dbReference>
<dbReference type="Proteomes" id="UP000320421">
    <property type="component" value="Chromosome"/>
</dbReference>
<feature type="transmembrane region" description="Helical" evidence="1">
    <location>
        <begin position="16"/>
        <end position="37"/>
    </location>
</feature>
<name>A0A517PQ89_9PLAN</name>
<reference evidence="2 3" key="1">
    <citation type="submission" date="2019-02" db="EMBL/GenBank/DDBJ databases">
        <title>Deep-cultivation of Planctomycetes and their phenomic and genomic characterization uncovers novel biology.</title>
        <authorList>
            <person name="Wiegand S."/>
            <person name="Jogler M."/>
            <person name="Boedeker C."/>
            <person name="Pinto D."/>
            <person name="Vollmers J."/>
            <person name="Rivas-Marin E."/>
            <person name="Kohn T."/>
            <person name="Peeters S.H."/>
            <person name="Heuer A."/>
            <person name="Rast P."/>
            <person name="Oberbeckmann S."/>
            <person name="Bunk B."/>
            <person name="Jeske O."/>
            <person name="Meyerdierks A."/>
            <person name="Storesund J.E."/>
            <person name="Kallscheuer N."/>
            <person name="Luecker S."/>
            <person name="Lage O.M."/>
            <person name="Pohl T."/>
            <person name="Merkel B.J."/>
            <person name="Hornburger P."/>
            <person name="Mueller R.-W."/>
            <person name="Bruemmer F."/>
            <person name="Labrenz M."/>
            <person name="Spormann A.M."/>
            <person name="Op den Camp H."/>
            <person name="Overmann J."/>
            <person name="Amann R."/>
            <person name="Jetten M.S.M."/>
            <person name="Mascher T."/>
            <person name="Medema M.H."/>
            <person name="Devos D.P."/>
            <person name="Kaster A.-K."/>
            <person name="Ovreas L."/>
            <person name="Rohde M."/>
            <person name="Galperin M.Y."/>
            <person name="Jogler C."/>
        </authorList>
    </citation>
    <scope>NUCLEOTIDE SEQUENCE [LARGE SCALE GENOMIC DNA]</scope>
    <source>
        <strain evidence="2 3">HG66A1</strain>
    </source>
</reference>
<feature type="transmembrane region" description="Helical" evidence="1">
    <location>
        <begin position="108"/>
        <end position="127"/>
    </location>
</feature>
<evidence type="ECO:0008006" key="4">
    <source>
        <dbReference type="Google" id="ProtNLM"/>
    </source>
</evidence>